<dbReference type="PRINTS" id="PR00382">
    <property type="entry name" value="LIPIDTRNSFER"/>
</dbReference>
<evidence type="ECO:0000313" key="3">
    <source>
        <dbReference type="EMBL" id="KAH7421618.1"/>
    </source>
</evidence>
<reference evidence="3" key="1">
    <citation type="submission" date="2021-08" db="EMBL/GenBank/DDBJ databases">
        <title>WGS assembly of Ceratopteris richardii.</title>
        <authorList>
            <person name="Marchant D.B."/>
            <person name="Chen G."/>
            <person name="Jenkins J."/>
            <person name="Shu S."/>
            <person name="Leebens-Mack J."/>
            <person name="Grimwood J."/>
            <person name="Schmutz J."/>
            <person name="Soltis P."/>
            <person name="Soltis D."/>
            <person name="Chen Z.-H."/>
        </authorList>
    </citation>
    <scope>NUCLEOTIDE SEQUENCE</scope>
    <source>
        <strain evidence="3">Whitten #5841</strain>
        <tissue evidence="3">Leaf</tissue>
    </source>
</reference>
<organism evidence="3 4">
    <name type="scientific">Ceratopteris richardii</name>
    <name type="common">Triangle waterfern</name>
    <dbReference type="NCBI Taxonomy" id="49495"/>
    <lineage>
        <taxon>Eukaryota</taxon>
        <taxon>Viridiplantae</taxon>
        <taxon>Streptophyta</taxon>
        <taxon>Embryophyta</taxon>
        <taxon>Tracheophyta</taxon>
        <taxon>Polypodiopsida</taxon>
        <taxon>Polypodiidae</taxon>
        <taxon>Polypodiales</taxon>
        <taxon>Pteridineae</taxon>
        <taxon>Pteridaceae</taxon>
        <taxon>Parkerioideae</taxon>
        <taxon>Ceratopteris</taxon>
    </lineage>
</organism>
<dbReference type="Gene3D" id="1.10.110.10">
    <property type="entry name" value="Plant lipid-transfer and hydrophobic proteins"/>
    <property type="match status" value="1"/>
</dbReference>
<dbReference type="InterPro" id="IPR016140">
    <property type="entry name" value="Bifunc_inhib/LTP/seed_store"/>
</dbReference>
<dbReference type="InterPro" id="IPR036312">
    <property type="entry name" value="Bifun_inhib/LTP/seed_sf"/>
</dbReference>
<name>A0A8T2TGJ5_CERRI</name>
<dbReference type="GO" id="GO:0008289">
    <property type="term" value="F:lipid binding"/>
    <property type="evidence" value="ECO:0007669"/>
    <property type="project" value="InterPro"/>
</dbReference>
<proteinExistence type="predicted"/>
<dbReference type="InterPro" id="IPR000528">
    <property type="entry name" value="Plant_nsLTP"/>
</dbReference>
<dbReference type="EMBL" id="CM035418">
    <property type="protein sequence ID" value="KAH7421618.1"/>
    <property type="molecule type" value="Genomic_DNA"/>
</dbReference>
<keyword evidence="4" id="KW-1185">Reference proteome</keyword>
<sequence length="172" mass="18534">MSALTKASLAAVVAVVFLTTLKPGAAVMSGNVDCNKVQQYFTPCAGYLFNRFSANASPGCCASLRSLNAQSKGPVRQGVCECLKRNAASFPGLIQEHATSLSTKCGIPLNTAVSLNADQGEVLWKIWRERCAFTFSHSPKEWSIEKSLFLLGKRIVNCKKSPPPSGIIKFSF</sequence>
<keyword evidence="1" id="KW-0732">Signal</keyword>
<dbReference type="Proteomes" id="UP000825935">
    <property type="component" value="Chromosome 13"/>
</dbReference>
<gene>
    <name evidence="3" type="ORF">KP509_13G067400</name>
</gene>
<dbReference type="CDD" id="cd01960">
    <property type="entry name" value="nsLTP1"/>
    <property type="match status" value="1"/>
</dbReference>
<dbReference type="GO" id="GO:0006869">
    <property type="term" value="P:lipid transport"/>
    <property type="evidence" value="ECO:0007669"/>
    <property type="project" value="InterPro"/>
</dbReference>
<dbReference type="Pfam" id="PF00234">
    <property type="entry name" value="Tryp_alpha_amyl"/>
    <property type="match status" value="1"/>
</dbReference>
<comment type="caution">
    <text evidence="3">The sequence shown here is derived from an EMBL/GenBank/DDBJ whole genome shotgun (WGS) entry which is preliminary data.</text>
</comment>
<evidence type="ECO:0000256" key="1">
    <source>
        <dbReference type="SAM" id="SignalP"/>
    </source>
</evidence>
<feature type="domain" description="Bifunctional inhibitor/plant lipid transfer protein/seed storage helical" evidence="2">
    <location>
        <begin position="34"/>
        <end position="110"/>
    </location>
</feature>
<dbReference type="PANTHER" id="PTHR33076">
    <property type="entry name" value="NON-SPECIFIC LIPID-TRANSFER PROTEIN 2-RELATED"/>
    <property type="match status" value="1"/>
</dbReference>
<dbReference type="SUPFAM" id="SSF47699">
    <property type="entry name" value="Bifunctional inhibitor/lipid-transfer protein/seed storage 2S albumin"/>
    <property type="match status" value="1"/>
</dbReference>
<evidence type="ECO:0000313" key="4">
    <source>
        <dbReference type="Proteomes" id="UP000825935"/>
    </source>
</evidence>
<protein>
    <recommendedName>
        <fullName evidence="2">Bifunctional inhibitor/plant lipid transfer protein/seed storage helical domain-containing protein</fullName>
    </recommendedName>
</protein>
<dbReference type="AlphaFoldDB" id="A0A8T2TGJ5"/>
<accession>A0A8T2TGJ5</accession>
<feature type="chain" id="PRO_5035901752" description="Bifunctional inhibitor/plant lipid transfer protein/seed storage helical domain-containing protein" evidence="1">
    <location>
        <begin position="27"/>
        <end position="172"/>
    </location>
</feature>
<feature type="signal peptide" evidence="1">
    <location>
        <begin position="1"/>
        <end position="26"/>
    </location>
</feature>
<evidence type="ECO:0000259" key="2">
    <source>
        <dbReference type="Pfam" id="PF00234"/>
    </source>
</evidence>